<proteinExistence type="inferred from homology"/>
<evidence type="ECO:0000256" key="5">
    <source>
        <dbReference type="ARBA" id="ARBA00022989"/>
    </source>
</evidence>
<sequence>IIGMCAIVLYPTLASGNDALPTMISTLMPVGLSGLVFAAIIAATMSTSDTCLLCSATCLTNIYTGFINKNATEKQKLTVSRLSMVILGVGVLCIAIFNQDIIALISMGYSLGVGGLLAPFFACYFWKRATTAGCISSMIVGAASYVILSNVVTWPAIFVSLPASAITIIVVSLLTKAPDPSCYDLYFDDEWEKTHPSEA</sequence>
<dbReference type="Pfam" id="PF00474">
    <property type="entry name" value="SSF"/>
    <property type="match status" value="1"/>
</dbReference>
<feature type="non-terminal residue" evidence="9">
    <location>
        <position position="1"/>
    </location>
</feature>
<dbReference type="EMBL" id="JAUMVS010000182">
    <property type="protein sequence ID" value="MDO4842469.1"/>
    <property type="molecule type" value="Genomic_DNA"/>
</dbReference>
<protein>
    <recommendedName>
        <fullName evidence="11">Sodium:solute symporter</fullName>
    </recommendedName>
</protein>
<evidence type="ECO:0000256" key="3">
    <source>
        <dbReference type="ARBA" id="ARBA00022448"/>
    </source>
</evidence>
<evidence type="ECO:0000256" key="1">
    <source>
        <dbReference type="ARBA" id="ARBA00004141"/>
    </source>
</evidence>
<organism evidence="9 10">
    <name type="scientific">Phoenicibacter congonensis</name>
    <dbReference type="NCBI Taxonomy" id="1944646"/>
    <lineage>
        <taxon>Bacteria</taxon>
        <taxon>Bacillati</taxon>
        <taxon>Actinomycetota</taxon>
        <taxon>Coriobacteriia</taxon>
        <taxon>Eggerthellales</taxon>
        <taxon>Eggerthellaceae</taxon>
        <taxon>Phoenicibacter</taxon>
    </lineage>
</organism>
<evidence type="ECO:0008006" key="11">
    <source>
        <dbReference type="Google" id="ProtNLM"/>
    </source>
</evidence>
<evidence type="ECO:0000256" key="7">
    <source>
        <dbReference type="RuleBase" id="RU362091"/>
    </source>
</evidence>
<keyword evidence="6 8" id="KW-0472">Membrane</keyword>
<accession>A0AA43RIL0</accession>
<dbReference type="PANTHER" id="PTHR48086">
    <property type="entry name" value="SODIUM/PROLINE SYMPORTER-RELATED"/>
    <property type="match status" value="1"/>
</dbReference>
<comment type="similarity">
    <text evidence="2 7">Belongs to the sodium:solute symporter (SSF) (TC 2.A.21) family.</text>
</comment>
<dbReference type="GO" id="GO:0005886">
    <property type="term" value="C:plasma membrane"/>
    <property type="evidence" value="ECO:0007669"/>
    <property type="project" value="TreeGrafter"/>
</dbReference>
<dbReference type="GO" id="GO:0022857">
    <property type="term" value="F:transmembrane transporter activity"/>
    <property type="evidence" value="ECO:0007669"/>
    <property type="project" value="InterPro"/>
</dbReference>
<dbReference type="InterPro" id="IPR038377">
    <property type="entry name" value="Na/Glc_symporter_sf"/>
</dbReference>
<evidence type="ECO:0000256" key="4">
    <source>
        <dbReference type="ARBA" id="ARBA00022692"/>
    </source>
</evidence>
<feature type="transmembrane region" description="Helical" evidence="8">
    <location>
        <begin position="154"/>
        <end position="174"/>
    </location>
</feature>
<feature type="transmembrane region" description="Helical" evidence="8">
    <location>
        <begin position="129"/>
        <end position="148"/>
    </location>
</feature>
<keyword evidence="4 8" id="KW-0812">Transmembrane</keyword>
<feature type="transmembrane region" description="Helical" evidence="8">
    <location>
        <begin position="19"/>
        <end position="43"/>
    </location>
</feature>
<dbReference type="PROSITE" id="PS50283">
    <property type="entry name" value="NA_SOLUT_SYMP_3"/>
    <property type="match status" value="1"/>
</dbReference>
<feature type="transmembrane region" description="Helical" evidence="8">
    <location>
        <begin position="103"/>
        <end position="122"/>
    </location>
</feature>
<comment type="caution">
    <text evidence="9">The sequence shown here is derived from an EMBL/GenBank/DDBJ whole genome shotgun (WGS) entry which is preliminary data.</text>
</comment>
<evidence type="ECO:0000256" key="2">
    <source>
        <dbReference type="ARBA" id="ARBA00006434"/>
    </source>
</evidence>
<comment type="subcellular location">
    <subcellularLocation>
        <location evidence="1">Membrane</location>
        <topology evidence="1">Multi-pass membrane protein</topology>
    </subcellularLocation>
</comment>
<keyword evidence="5 8" id="KW-1133">Transmembrane helix</keyword>
<dbReference type="Gene3D" id="1.20.1730.10">
    <property type="entry name" value="Sodium/glucose cotransporter"/>
    <property type="match status" value="1"/>
</dbReference>
<evidence type="ECO:0000256" key="8">
    <source>
        <dbReference type="SAM" id="Phobius"/>
    </source>
</evidence>
<evidence type="ECO:0000256" key="6">
    <source>
        <dbReference type="ARBA" id="ARBA00023136"/>
    </source>
</evidence>
<dbReference type="InterPro" id="IPR050277">
    <property type="entry name" value="Sodium:Solute_Symporter"/>
</dbReference>
<dbReference type="AlphaFoldDB" id="A0AA43RIL0"/>
<dbReference type="PANTHER" id="PTHR48086:SF7">
    <property type="entry name" value="SODIUM-SOLUTE SYMPORTER-RELATED"/>
    <property type="match status" value="1"/>
</dbReference>
<evidence type="ECO:0000313" key="9">
    <source>
        <dbReference type="EMBL" id="MDO4842469.1"/>
    </source>
</evidence>
<dbReference type="Proteomes" id="UP001168575">
    <property type="component" value="Unassembled WGS sequence"/>
</dbReference>
<evidence type="ECO:0000313" key="10">
    <source>
        <dbReference type="Proteomes" id="UP001168575"/>
    </source>
</evidence>
<feature type="transmembrane region" description="Helical" evidence="8">
    <location>
        <begin position="79"/>
        <end position="97"/>
    </location>
</feature>
<dbReference type="InterPro" id="IPR001734">
    <property type="entry name" value="Na/solute_symporter"/>
</dbReference>
<reference evidence="9" key="1">
    <citation type="submission" date="2023-07" db="EMBL/GenBank/DDBJ databases">
        <title>Between Cages and Wild: Unraveling the Impact of Captivity on Animal Microbiomes and Antimicrobial Resistance.</title>
        <authorList>
            <person name="Schmartz G.P."/>
            <person name="Rehner J."/>
            <person name="Schuff M.J."/>
            <person name="Becker S.L."/>
            <person name="Kravczyk M."/>
            <person name="Gurevich A."/>
            <person name="Francke R."/>
            <person name="Mueller R."/>
            <person name="Keller V."/>
            <person name="Keller A."/>
        </authorList>
    </citation>
    <scope>NUCLEOTIDE SEQUENCE</scope>
    <source>
        <strain evidence="9">S12M_St_49</strain>
    </source>
</reference>
<name>A0AA43RIL0_9ACTN</name>
<keyword evidence="10" id="KW-1185">Reference proteome</keyword>
<gene>
    <name evidence="9" type="ORF">Q3982_07335</name>
</gene>
<keyword evidence="3" id="KW-0813">Transport</keyword>